<protein>
    <submittedName>
        <fullName evidence="1">Uncharacterized protein</fullName>
    </submittedName>
</protein>
<dbReference type="AlphaFoldDB" id="A0A644YRH5"/>
<sequence length="121" mass="12260">MRFSLTSSAALRAIPAALLLCLSAVGVQAASPKGAAVEAGCSSQNPQICQREAAAARQAGRSGQLTAPDSAALERNAMARCAAFKSDEGKSDCEARVRNARASGSVNGGGELLEATTPVRQ</sequence>
<organism evidence="1">
    <name type="scientific">bioreactor metagenome</name>
    <dbReference type="NCBI Taxonomy" id="1076179"/>
    <lineage>
        <taxon>unclassified sequences</taxon>
        <taxon>metagenomes</taxon>
        <taxon>ecological metagenomes</taxon>
    </lineage>
</organism>
<accession>A0A644YRH5</accession>
<reference evidence="1" key="1">
    <citation type="submission" date="2019-08" db="EMBL/GenBank/DDBJ databases">
        <authorList>
            <person name="Kucharzyk K."/>
            <person name="Murdoch R.W."/>
            <person name="Higgins S."/>
            <person name="Loffler F."/>
        </authorList>
    </citation>
    <scope>NUCLEOTIDE SEQUENCE</scope>
</reference>
<gene>
    <name evidence="1" type="ORF">SDC9_77449</name>
</gene>
<name>A0A644YRH5_9ZZZZ</name>
<comment type="caution">
    <text evidence="1">The sequence shown here is derived from an EMBL/GenBank/DDBJ whole genome shotgun (WGS) entry which is preliminary data.</text>
</comment>
<dbReference type="EMBL" id="VSSQ01005921">
    <property type="protein sequence ID" value="MPM30897.1"/>
    <property type="molecule type" value="Genomic_DNA"/>
</dbReference>
<evidence type="ECO:0000313" key="1">
    <source>
        <dbReference type="EMBL" id="MPM30897.1"/>
    </source>
</evidence>
<proteinExistence type="predicted"/>